<evidence type="ECO:0000313" key="3">
    <source>
        <dbReference type="EMBL" id="CAF3553946.1"/>
    </source>
</evidence>
<feature type="compositionally biased region" description="Low complexity" evidence="1">
    <location>
        <begin position="30"/>
        <end position="42"/>
    </location>
</feature>
<dbReference type="EMBL" id="CAJNOQ010000203">
    <property type="protein sequence ID" value="CAF0771791.1"/>
    <property type="molecule type" value="Genomic_DNA"/>
</dbReference>
<evidence type="ECO:0000313" key="4">
    <source>
        <dbReference type="Proteomes" id="UP000663829"/>
    </source>
</evidence>
<dbReference type="Proteomes" id="UP000663829">
    <property type="component" value="Unassembled WGS sequence"/>
</dbReference>
<accession>A0A813QQD8</accession>
<evidence type="ECO:0000256" key="1">
    <source>
        <dbReference type="SAM" id="MobiDB-lite"/>
    </source>
</evidence>
<gene>
    <name evidence="2" type="ORF">GPM918_LOCUS1967</name>
    <name evidence="3" type="ORF">SRO942_LOCUS1967</name>
</gene>
<evidence type="ECO:0000313" key="2">
    <source>
        <dbReference type="EMBL" id="CAF0771791.1"/>
    </source>
</evidence>
<dbReference type="EMBL" id="CAJOBC010000203">
    <property type="protein sequence ID" value="CAF3553946.1"/>
    <property type="molecule type" value="Genomic_DNA"/>
</dbReference>
<feature type="region of interest" description="Disordered" evidence="1">
    <location>
        <begin position="1"/>
        <end position="54"/>
    </location>
</feature>
<proteinExistence type="predicted"/>
<dbReference type="AlphaFoldDB" id="A0A813QQD8"/>
<dbReference type="Proteomes" id="UP000681722">
    <property type="component" value="Unassembled WGS sequence"/>
</dbReference>
<reference evidence="2" key="1">
    <citation type="submission" date="2021-02" db="EMBL/GenBank/DDBJ databases">
        <authorList>
            <person name="Nowell W R."/>
        </authorList>
    </citation>
    <scope>NUCLEOTIDE SEQUENCE</scope>
</reference>
<comment type="caution">
    <text evidence="2">The sequence shown here is derived from an EMBL/GenBank/DDBJ whole genome shotgun (WGS) entry which is preliminary data.</text>
</comment>
<protein>
    <submittedName>
        <fullName evidence="2">Uncharacterized protein</fullName>
    </submittedName>
</protein>
<feature type="compositionally biased region" description="Basic residues" evidence="1">
    <location>
        <begin position="1"/>
        <end position="10"/>
    </location>
</feature>
<sequence length="371" mass="42937">MTKTTTHHIKPTSLLPNGLKDDAKLHHSSRPSSSRTSTVRPSNHSSSSAKTKLPKEGTVRYVMTKYGLEVRRYSTDKWLNIDLLAKDACTTQERAYAEIMEKKQQYERMSKRIYASEYYEKRLRELLLFRKSGIMSHEEWAKQSYQLLCVKTLLDRSLKQERKDILVDEKARNARLSQRAYQQWIESKTKEGMINNTLYNKRDFLHENKKYVWRNRQFETPAKFRRDVQSFRLERPNTPNTAILLNANDSLSSDTCDASLIKSEIFNQKTERIDREISAKKRINTSEQTSSLFSKKSSISSSTMELLQSQRWSLHSMLKRIVGLEESVPSSKVSSSKNVISEKSTFNEPYQSGGKQSSLTVNSDSGFESLN</sequence>
<feature type="compositionally biased region" description="Low complexity" evidence="1">
    <location>
        <begin position="328"/>
        <end position="344"/>
    </location>
</feature>
<keyword evidence="4" id="KW-1185">Reference proteome</keyword>
<feature type="region of interest" description="Disordered" evidence="1">
    <location>
        <begin position="328"/>
        <end position="371"/>
    </location>
</feature>
<feature type="compositionally biased region" description="Polar residues" evidence="1">
    <location>
        <begin position="346"/>
        <end position="371"/>
    </location>
</feature>
<organism evidence="2 4">
    <name type="scientific">Didymodactylos carnosus</name>
    <dbReference type="NCBI Taxonomy" id="1234261"/>
    <lineage>
        <taxon>Eukaryota</taxon>
        <taxon>Metazoa</taxon>
        <taxon>Spiralia</taxon>
        <taxon>Gnathifera</taxon>
        <taxon>Rotifera</taxon>
        <taxon>Eurotatoria</taxon>
        <taxon>Bdelloidea</taxon>
        <taxon>Philodinida</taxon>
        <taxon>Philodinidae</taxon>
        <taxon>Didymodactylos</taxon>
    </lineage>
</organism>
<name>A0A813QQD8_9BILA</name>
<dbReference type="OrthoDB" id="10009111at2759"/>